<dbReference type="InterPro" id="IPR025452">
    <property type="entry name" value="DUF4218"/>
</dbReference>
<dbReference type="OrthoDB" id="6140357at2759"/>
<feature type="domain" description="DUF4218" evidence="1">
    <location>
        <begin position="120"/>
        <end position="192"/>
    </location>
</feature>
<proteinExistence type="predicted"/>
<keyword evidence="3" id="KW-1185">Reference proteome</keyword>
<evidence type="ECO:0000313" key="2">
    <source>
        <dbReference type="EMBL" id="VDI17765.1"/>
    </source>
</evidence>
<dbReference type="AlphaFoldDB" id="A0A8B6DEY3"/>
<dbReference type="PANTHER" id="PTHR48258:SF15">
    <property type="entry name" value="OS02G0543900 PROTEIN"/>
    <property type="match status" value="1"/>
</dbReference>
<accession>A0A8B6DEY3</accession>
<protein>
    <recommendedName>
        <fullName evidence="1">DUF4218 domain-containing protein</fullName>
    </recommendedName>
</protein>
<dbReference type="EMBL" id="UYJE01003253">
    <property type="protein sequence ID" value="VDI17765.1"/>
    <property type="molecule type" value="Genomic_DNA"/>
</dbReference>
<gene>
    <name evidence="2" type="ORF">MGAL_10B081331</name>
</gene>
<name>A0A8B6DEY3_MYTGA</name>
<dbReference type="PANTHER" id="PTHR48258">
    <property type="entry name" value="DUF4218 DOMAIN-CONTAINING PROTEIN-RELATED"/>
    <property type="match status" value="1"/>
</dbReference>
<comment type="caution">
    <text evidence="2">The sequence shown here is derived from an EMBL/GenBank/DDBJ whole genome shotgun (WGS) entry which is preliminary data.</text>
</comment>
<evidence type="ECO:0000259" key="1">
    <source>
        <dbReference type="Pfam" id="PF13960"/>
    </source>
</evidence>
<organism evidence="2 3">
    <name type="scientific">Mytilus galloprovincialis</name>
    <name type="common">Mediterranean mussel</name>
    <dbReference type="NCBI Taxonomy" id="29158"/>
    <lineage>
        <taxon>Eukaryota</taxon>
        <taxon>Metazoa</taxon>
        <taxon>Spiralia</taxon>
        <taxon>Lophotrochozoa</taxon>
        <taxon>Mollusca</taxon>
        <taxon>Bivalvia</taxon>
        <taxon>Autobranchia</taxon>
        <taxon>Pteriomorphia</taxon>
        <taxon>Mytilida</taxon>
        <taxon>Mytiloidea</taxon>
        <taxon>Mytilidae</taxon>
        <taxon>Mytilinae</taxon>
        <taxon>Mytilus</taxon>
    </lineage>
</organism>
<dbReference type="Pfam" id="PF13960">
    <property type="entry name" value="DUF4218"/>
    <property type="match status" value="1"/>
</dbReference>
<evidence type="ECO:0000313" key="3">
    <source>
        <dbReference type="Proteomes" id="UP000596742"/>
    </source>
</evidence>
<reference evidence="2" key="1">
    <citation type="submission" date="2018-11" db="EMBL/GenBank/DDBJ databases">
        <authorList>
            <person name="Alioto T."/>
            <person name="Alioto T."/>
        </authorList>
    </citation>
    <scope>NUCLEOTIDE SEQUENCE</scope>
</reference>
<sequence>MERCLVCRKSTDTLASAFAQQTGRYGSNHWFRLGLDMQHKHAPVEPMHAIKVVAEHTIKLLNGDEDGAKVRAPHMVTADLFSSGIIQFCTSGMLGDPQRRSLVNFLLLLEEASGTSFDMTIIDSFEQRWHETLCMVERDFPASLQTFYFHLFHHLPQYIRLYGPPRNFWMFPYERYNHTLTEAVSNNKYPELSAIKKVEVQWLITLLDSAGFSHSIKVEA</sequence>
<dbReference type="Proteomes" id="UP000596742">
    <property type="component" value="Unassembled WGS sequence"/>
</dbReference>